<accession>A0AAV7ZUQ3</accession>
<organism evidence="2 3">
    <name type="scientific">Anaeramoeba flamelloides</name>
    <dbReference type="NCBI Taxonomy" id="1746091"/>
    <lineage>
        <taxon>Eukaryota</taxon>
        <taxon>Metamonada</taxon>
        <taxon>Anaeramoebidae</taxon>
        <taxon>Anaeramoeba</taxon>
    </lineage>
</organism>
<proteinExistence type="predicted"/>
<reference evidence="2" key="1">
    <citation type="submission" date="2022-08" db="EMBL/GenBank/DDBJ databases">
        <title>Novel sulphate-reducing endosymbionts in the free-living metamonad Anaeramoeba.</title>
        <authorList>
            <person name="Jerlstrom-Hultqvist J."/>
            <person name="Cepicka I."/>
            <person name="Gallot-Lavallee L."/>
            <person name="Salas-Leiva D."/>
            <person name="Curtis B.A."/>
            <person name="Zahonova K."/>
            <person name="Pipaliya S."/>
            <person name="Dacks J."/>
            <person name="Roger A.J."/>
        </authorList>
    </citation>
    <scope>NUCLEOTIDE SEQUENCE</scope>
    <source>
        <strain evidence="2">Busselton2</strain>
    </source>
</reference>
<sequence>MYEILENLKQARNGFRGGHETQTNKKRLEHRCSWTLRKAASVPYRARVAETLMNEIFRVCTPNNNKNKNNNNFNHSLINNIINNNLKNILNKITTQIISQIDQNQNEGKIQNRAKHQIPTTSFNKKITKSTENVVESVKKKGGVTEDQKGTVNEKDMVKDVQKTQKRKRNHRRKKKPSKVLIVDESYTLFEATKGLLEVKDQLFKYNSTYYHTNYFTANTSWKKFKLCHGAAKIRESDNAGGTSVISEAMSFEVLKKMIGAKILSTENEIIYFPIGKITDYAIQVSNHENTVTLGVSVTRAMKYQGVFEREDANRLLEKKLFGVICSSENSSYPKFAKQILHIWGTDKRTARILKDVYENDIAQCYKHNTIVIVTVAKKADWLFWEKKSTNNF</sequence>
<evidence type="ECO:0000313" key="3">
    <source>
        <dbReference type="Proteomes" id="UP001146793"/>
    </source>
</evidence>
<evidence type="ECO:0000313" key="2">
    <source>
        <dbReference type="EMBL" id="KAJ3445318.1"/>
    </source>
</evidence>
<name>A0AAV7ZUQ3_9EUKA</name>
<gene>
    <name evidence="2" type="ORF">M0812_11190</name>
</gene>
<dbReference type="EMBL" id="JANTQA010000023">
    <property type="protein sequence ID" value="KAJ3445318.1"/>
    <property type="molecule type" value="Genomic_DNA"/>
</dbReference>
<protein>
    <submittedName>
        <fullName evidence="2">Gata zinc finger domain-containing protein 10-related</fullName>
    </submittedName>
</protein>
<dbReference type="Proteomes" id="UP001146793">
    <property type="component" value="Unassembled WGS sequence"/>
</dbReference>
<feature type="region of interest" description="Disordered" evidence="1">
    <location>
        <begin position="157"/>
        <end position="177"/>
    </location>
</feature>
<dbReference type="AlphaFoldDB" id="A0AAV7ZUQ3"/>
<comment type="caution">
    <text evidence="2">The sequence shown here is derived from an EMBL/GenBank/DDBJ whole genome shotgun (WGS) entry which is preliminary data.</text>
</comment>
<evidence type="ECO:0000256" key="1">
    <source>
        <dbReference type="SAM" id="MobiDB-lite"/>
    </source>
</evidence>
<feature type="compositionally biased region" description="Basic residues" evidence="1">
    <location>
        <begin position="164"/>
        <end position="177"/>
    </location>
</feature>